<feature type="transmembrane region" description="Helical" evidence="1">
    <location>
        <begin position="42"/>
        <end position="67"/>
    </location>
</feature>
<dbReference type="STRING" id="1286106.MPL1_11498"/>
<dbReference type="RefSeq" id="WP_009727254.1">
    <property type="nucleotide sequence ID" value="NZ_APHR01000066.1"/>
</dbReference>
<name>M7NYC3_9GAMM</name>
<dbReference type="Proteomes" id="UP000012019">
    <property type="component" value="Unassembled WGS sequence"/>
</dbReference>
<dbReference type="InterPro" id="IPR018639">
    <property type="entry name" value="DUF2062"/>
</dbReference>
<keyword evidence="4" id="KW-1185">Reference proteome</keyword>
<evidence type="ECO:0000313" key="3">
    <source>
        <dbReference type="EMBL" id="EMR12211.1"/>
    </source>
</evidence>
<dbReference type="PATRIC" id="fig|1286106.3.peg.2300"/>
<dbReference type="PANTHER" id="PTHR40547">
    <property type="entry name" value="SLL0298 PROTEIN"/>
    <property type="match status" value="1"/>
</dbReference>
<dbReference type="AlphaFoldDB" id="M7NYC3"/>
<dbReference type="eggNOG" id="COG3216">
    <property type="taxonomic scope" value="Bacteria"/>
</dbReference>
<feature type="domain" description="DUF2062" evidence="2">
    <location>
        <begin position="23"/>
        <end position="141"/>
    </location>
</feature>
<organism evidence="3 4">
    <name type="scientific">Methylophaga lonarensis MPL</name>
    <dbReference type="NCBI Taxonomy" id="1286106"/>
    <lineage>
        <taxon>Bacteria</taxon>
        <taxon>Pseudomonadati</taxon>
        <taxon>Pseudomonadota</taxon>
        <taxon>Gammaproteobacteria</taxon>
        <taxon>Thiotrichales</taxon>
        <taxon>Piscirickettsiaceae</taxon>
        <taxon>Methylophaga</taxon>
    </lineage>
</organism>
<gene>
    <name evidence="3" type="ORF">MPL1_11498</name>
</gene>
<keyword evidence="1" id="KW-1133">Transmembrane helix</keyword>
<evidence type="ECO:0000259" key="2">
    <source>
        <dbReference type="Pfam" id="PF09835"/>
    </source>
</evidence>
<feature type="transmembrane region" description="Helical" evidence="1">
    <location>
        <begin position="73"/>
        <end position="95"/>
    </location>
</feature>
<keyword evidence="1" id="KW-0472">Membrane</keyword>
<evidence type="ECO:0000313" key="4">
    <source>
        <dbReference type="Proteomes" id="UP000012019"/>
    </source>
</evidence>
<reference evidence="3 4" key="1">
    <citation type="journal article" date="2013" name="Genome Announc.">
        <title>Draft Genome Sequence of Methylophaga lonarensis MPLT, a Haloalkaliphilic (Non-Methane-Utilizing) Methylotroph.</title>
        <authorList>
            <person name="Shetty S.A."/>
            <person name="Marathe N.P."/>
            <person name="Munot H."/>
            <person name="Antony C.P."/>
            <person name="Dhotre D.P."/>
            <person name="Murrell J.C."/>
            <person name="Shouche Y.S."/>
        </authorList>
    </citation>
    <scope>NUCLEOTIDE SEQUENCE [LARGE SCALE GENOMIC DNA]</scope>
    <source>
        <strain evidence="3 4">MPL</strain>
    </source>
</reference>
<sequence length="158" mass="18496">MPRKFLKRIMPDHAKMREHPHLQRFGARLTEPRLWHLNRRSVAGGLAIGLFLGVMPMIGQMVIAAALCIWLRVNLPIAVMAVWISNPFTFVPIFYTSYRLGAWILEIPPGSYRFNLSLEWFTGEFLLIWKPYCWAVLSTAFWQRWQGLYLSGWSGGWW</sequence>
<comment type="caution">
    <text evidence="3">The sequence shown here is derived from an EMBL/GenBank/DDBJ whole genome shotgun (WGS) entry which is preliminary data.</text>
</comment>
<keyword evidence="1" id="KW-0812">Transmembrane</keyword>
<evidence type="ECO:0000256" key="1">
    <source>
        <dbReference type="SAM" id="Phobius"/>
    </source>
</evidence>
<dbReference type="Pfam" id="PF09835">
    <property type="entry name" value="DUF2062"/>
    <property type="match status" value="1"/>
</dbReference>
<protein>
    <recommendedName>
        <fullName evidence="2">DUF2062 domain-containing protein</fullName>
    </recommendedName>
</protein>
<proteinExistence type="predicted"/>
<accession>M7NYC3</accession>
<dbReference type="EMBL" id="APHR01000066">
    <property type="protein sequence ID" value="EMR12211.1"/>
    <property type="molecule type" value="Genomic_DNA"/>
</dbReference>
<dbReference type="PANTHER" id="PTHR40547:SF1">
    <property type="entry name" value="SLL0298 PROTEIN"/>
    <property type="match status" value="1"/>
</dbReference>